<evidence type="ECO:0000313" key="1">
    <source>
        <dbReference type="EMBL" id="SDE29267.1"/>
    </source>
</evidence>
<gene>
    <name evidence="1" type="ORF">SAMN05661003_1072</name>
</gene>
<accession>A0A1G7BQL1</accession>
<keyword evidence="2" id="KW-1185">Reference proteome</keyword>
<reference evidence="2" key="1">
    <citation type="submission" date="2016-10" db="EMBL/GenBank/DDBJ databases">
        <authorList>
            <person name="Varghese N."/>
            <person name="Submissions S."/>
        </authorList>
    </citation>
    <scope>NUCLEOTIDE SEQUENCE [LARGE SCALE GENOMIC DNA]</scope>
    <source>
        <strain evidence="2">DSM 8987</strain>
    </source>
</reference>
<sequence length="226" mass="26077">MLSIFNKLGDIIFEPINLVTDWAREPLKKRDHLRCLEAKEHEMNLEVKKKTEIVKIISEIEEIRKDKDFSRMKAVSDAIMQYQECLTKLNINAINAIGHMQLDLREKAQTLVYDKTRKYKQLQDDAHLQAQDEIIKIETMFSGNESAKNILYRSVDIRLANIISTAQNFLVELNNDITVLNKSINLLTEQGQTFIESHLQQFHVVTNSGLLPPVNQQKISSDGLEE</sequence>
<evidence type="ECO:0000313" key="2">
    <source>
        <dbReference type="Proteomes" id="UP000243205"/>
    </source>
</evidence>
<name>A0A1G7BQL1_9BACT</name>
<dbReference type="RefSeq" id="WP_092078103.1">
    <property type="nucleotide sequence ID" value="NZ_FNAQ01000007.1"/>
</dbReference>
<dbReference type="Proteomes" id="UP000243205">
    <property type="component" value="Unassembled WGS sequence"/>
</dbReference>
<organism evidence="1 2">
    <name type="scientific">Desulfuromonas thiophila</name>
    <dbReference type="NCBI Taxonomy" id="57664"/>
    <lineage>
        <taxon>Bacteria</taxon>
        <taxon>Pseudomonadati</taxon>
        <taxon>Thermodesulfobacteriota</taxon>
        <taxon>Desulfuromonadia</taxon>
        <taxon>Desulfuromonadales</taxon>
        <taxon>Desulfuromonadaceae</taxon>
        <taxon>Desulfuromonas</taxon>
    </lineage>
</organism>
<dbReference type="AlphaFoldDB" id="A0A1G7BQL1"/>
<protein>
    <submittedName>
        <fullName evidence="1">Uncharacterized protein</fullName>
    </submittedName>
</protein>
<proteinExistence type="predicted"/>
<dbReference type="EMBL" id="FNAQ01000007">
    <property type="protein sequence ID" value="SDE29267.1"/>
    <property type="molecule type" value="Genomic_DNA"/>
</dbReference>
<dbReference type="OrthoDB" id="6636527at2"/>